<proteinExistence type="predicted"/>
<dbReference type="InterPro" id="IPR027417">
    <property type="entry name" value="P-loop_NTPase"/>
</dbReference>
<organism evidence="1 2">
    <name type="scientific">Nocardiopsis gilva YIM 90087</name>
    <dbReference type="NCBI Taxonomy" id="1235441"/>
    <lineage>
        <taxon>Bacteria</taxon>
        <taxon>Bacillati</taxon>
        <taxon>Actinomycetota</taxon>
        <taxon>Actinomycetes</taxon>
        <taxon>Streptosporangiales</taxon>
        <taxon>Nocardiopsidaceae</taxon>
        <taxon>Nocardiopsis</taxon>
    </lineage>
</organism>
<gene>
    <name evidence="1" type="ORF">CDO52_00775</name>
</gene>
<dbReference type="KEGG" id="ngv:CDO52_00775"/>
<dbReference type="Gene3D" id="3.30.420.240">
    <property type="match status" value="1"/>
</dbReference>
<dbReference type="Gene3D" id="3.40.50.300">
    <property type="entry name" value="P-loop containing nucleotide triphosphate hydrolases"/>
    <property type="match status" value="1"/>
</dbReference>
<evidence type="ECO:0000313" key="1">
    <source>
        <dbReference type="EMBL" id="ASU85957.1"/>
    </source>
</evidence>
<accession>A0A223SCT3</accession>
<protein>
    <recommendedName>
        <fullName evidence="3">Terminase</fullName>
    </recommendedName>
</protein>
<keyword evidence="2" id="KW-1185">Reference proteome</keyword>
<dbReference type="AlphaFoldDB" id="A0A223SCT3"/>
<sequence>MLLGEQQPRIRVTPPALTSAGQEAVDLAASAGLILDPWQQLALETSLGERADGSWSAFECGLIVGRQNGKGSILEARELAGLFLFGEELIIHSAHEFKTSKEHFRRMERLIKANPDFLARVDRFHRSHGEEGVELKDGRRLVFATRTGGGGRGFSGDLIILDEAYNLTDDHMAALLPTLSARPNPQLWYTSSAPDKDLAPCEVLSRVRRRALSGDSSRLAFFEWSADVCDELCPVDCDQHDNPMAPETWARANPGFGIRISREFIESERAAMSPEAFARERLSVGNYVVEGNAWLVISEEAWTDVRDEDSTPAVDEPLAFGIDVTPDQSYACIAVAGLRGDGLVHVEIAGTESELDHRSGTGWVVPRVKELVDRWRPCAVVLDAGGPGGTLMTKFEKAGIELTNPSTREYAQACGDLKNSVEPKRGNSSTLRHRGQVPLDTAVAGAAKRDLADLWAWNRRGAAVDISPLVAATLAVWGHGKKAHIGPETATPWVAFR</sequence>
<name>A0A223SCT3_9ACTN</name>
<evidence type="ECO:0000313" key="2">
    <source>
        <dbReference type="Proteomes" id="UP000215005"/>
    </source>
</evidence>
<dbReference type="OrthoDB" id="3188010at2"/>
<dbReference type="EMBL" id="CP022753">
    <property type="protein sequence ID" value="ASU85957.1"/>
    <property type="molecule type" value="Genomic_DNA"/>
</dbReference>
<dbReference type="Proteomes" id="UP000215005">
    <property type="component" value="Chromosome"/>
</dbReference>
<reference evidence="1 2" key="1">
    <citation type="submission" date="2017-08" db="EMBL/GenBank/DDBJ databases">
        <title>The complete genome sequence of Nocardiopsis gilva YIM 90087.</title>
        <authorList>
            <person name="Yin M."/>
            <person name="Tang S."/>
        </authorList>
    </citation>
    <scope>NUCLEOTIDE SEQUENCE [LARGE SCALE GENOMIC DNA]</scope>
    <source>
        <strain evidence="1 2">YIM 90087</strain>
    </source>
</reference>
<evidence type="ECO:0008006" key="3">
    <source>
        <dbReference type="Google" id="ProtNLM"/>
    </source>
</evidence>